<dbReference type="SUPFAM" id="SSF53756">
    <property type="entry name" value="UDP-Glycosyltransferase/glycogen phosphorylase"/>
    <property type="match status" value="1"/>
</dbReference>
<organism evidence="3 4">
    <name type="scientific">Carnegiea gigantea</name>
    <dbReference type="NCBI Taxonomy" id="171969"/>
    <lineage>
        <taxon>Eukaryota</taxon>
        <taxon>Viridiplantae</taxon>
        <taxon>Streptophyta</taxon>
        <taxon>Embryophyta</taxon>
        <taxon>Tracheophyta</taxon>
        <taxon>Spermatophyta</taxon>
        <taxon>Magnoliopsida</taxon>
        <taxon>eudicotyledons</taxon>
        <taxon>Gunneridae</taxon>
        <taxon>Pentapetalae</taxon>
        <taxon>Caryophyllales</taxon>
        <taxon>Cactineae</taxon>
        <taxon>Cactaceae</taxon>
        <taxon>Cactoideae</taxon>
        <taxon>Echinocereeae</taxon>
        <taxon>Carnegiea</taxon>
    </lineage>
</organism>
<dbReference type="EMBL" id="JAKOGI010000051">
    <property type="protein sequence ID" value="KAJ8446711.1"/>
    <property type="molecule type" value="Genomic_DNA"/>
</dbReference>
<evidence type="ECO:0008006" key="5">
    <source>
        <dbReference type="Google" id="ProtNLM"/>
    </source>
</evidence>
<gene>
    <name evidence="3" type="ORF">Cgig2_002873</name>
</gene>
<dbReference type="AlphaFoldDB" id="A0A9Q1KLK6"/>
<dbReference type="Gene3D" id="3.40.50.2000">
    <property type="entry name" value="Glycogen Phosphorylase B"/>
    <property type="match status" value="2"/>
</dbReference>
<evidence type="ECO:0000313" key="4">
    <source>
        <dbReference type="Proteomes" id="UP001153076"/>
    </source>
</evidence>
<keyword evidence="4" id="KW-1185">Reference proteome</keyword>
<dbReference type="CDD" id="cd03784">
    <property type="entry name" value="GT1_Gtf-like"/>
    <property type="match status" value="1"/>
</dbReference>
<comment type="similarity">
    <text evidence="1">Belongs to the UDP-glycosyltransferase family.</text>
</comment>
<dbReference type="Pfam" id="PF00201">
    <property type="entry name" value="UDPGT"/>
    <property type="match status" value="1"/>
</dbReference>
<protein>
    <recommendedName>
        <fullName evidence="5">UDP-glycosyltransferase</fullName>
    </recommendedName>
</protein>
<accession>A0A9Q1KLK6</accession>
<sequence>MDVWPWICDLPGSPEWTSSKSSQLVYQLASSDSSKNNDVPPRSIQLRAERSSESSIERWITFSICVQGFQPNGGCKTIWLSDPCPLLSDNPFLPFVQQLIQEIVNRAPITYHNHTHHRSQTLKIKSDPIAWILQTHSPESFSGLFNVLLMTRLFWLCACDSPSDVGSFFFHSLLAPNVEPLSRDSHAPVVKAFLLAVGVDAELCLARAIGYMLAKWLIVKEMRVGLPSLLTLPSNMGLSYASEACGLWLVKLYAPVWAMRRTHSRDATEKLYPFVQPKESALRYALAHQQVEAQFQLEYMIGFHETHIQVSARVDNIRVHVVKLGFNKDAENDDMELREETYFPSRIELWVGPEVGCNYVTSLSLGRSTQNTEREIETQKLMKGSFGKMKNPKVKTMSRSSTKAKVKNWRWDQDVEGNTAIFDAIFYENSNGIEVYSTKLVGGASASNKPVDDLGRRYSKVNRPFMKSGGLVFTGKECGEEVKWRLSKEMEGSVLKWRIGGKVWLTYWPSEVESSFYETRCIEWSDEVDLPLISSRSYGVPTMPSQTNPSLLEMGSFDSSSLKMGALMSSEIGHSDPPMTHVFMISFPGQGHINPLLRLGKRLASKGLLVTFCTTATSGQAIRRANDAISDEPVPVGDGFIRFEFIEDGWPEHDPRRRYLDQYLSHLESVGRKRVPEMLARQAREGRPVSCLINNLFFPWVSDVADDLGLPSALMWVHSCASFLAYYYCFHSLVPFPDENAPHIDAQIPSMPLLKWDEIPSLLHPTMPYVRARRAIGEQFQNLSKPFCVLSDTFYELEPEMVDHINTLCGPIRPVGPLFKDPKRVSGSSRVRGDLMMADQECIGWLDRKPAGSVVYISFGTVVHLKQEQVDEIAAALAAVGVAFLWVMKPPHPDEGLTPHKLPEGFLEKAGDNGKVVEFSPQEQVLAHPALACTLTHCGWNSTMEALASGVPVVAFPQWSDQVTNAKFLCDVFGVGLRLCRSAQENRIIPKEEVEKCLRDATSGPKAAELKKNAFKWKAAAERAVAEGGSSDENLQALVGEIRKRSKTMFGDANN</sequence>
<dbReference type="OrthoDB" id="1852153at2759"/>
<keyword evidence="2" id="KW-0808">Transferase</keyword>
<dbReference type="GO" id="GO:0008194">
    <property type="term" value="F:UDP-glycosyltransferase activity"/>
    <property type="evidence" value="ECO:0007669"/>
    <property type="project" value="InterPro"/>
</dbReference>
<evidence type="ECO:0000256" key="1">
    <source>
        <dbReference type="ARBA" id="ARBA00009995"/>
    </source>
</evidence>
<evidence type="ECO:0000256" key="2">
    <source>
        <dbReference type="ARBA" id="ARBA00022679"/>
    </source>
</evidence>
<comment type="caution">
    <text evidence="3">The sequence shown here is derived from an EMBL/GenBank/DDBJ whole genome shotgun (WGS) entry which is preliminary data.</text>
</comment>
<dbReference type="PANTHER" id="PTHR31439:SF7">
    <property type="entry name" value="EXPRESSED PROTEIN"/>
    <property type="match status" value="1"/>
</dbReference>
<reference evidence="3" key="1">
    <citation type="submission" date="2022-04" db="EMBL/GenBank/DDBJ databases">
        <title>Carnegiea gigantea Genome sequencing and assembly v2.</title>
        <authorList>
            <person name="Copetti D."/>
            <person name="Sanderson M.J."/>
            <person name="Burquez A."/>
            <person name="Wojciechowski M.F."/>
        </authorList>
    </citation>
    <scope>NUCLEOTIDE SEQUENCE</scope>
    <source>
        <strain evidence="3">SGP5-SGP5p</strain>
        <tissue evidence="3">Aerial part</tissue>
    </source>
</reference>
<dbReference type="PANTHER" id="PTHR31439">
    <property type="entry name" value="EXPRESSED PROTEIN"/>
    <property type="match status" value="1"/>
</dbReference>
<name>A0A9Q1KLK6_9CARY</name>
<dbReference type="FunFam" id="3.40.50.2000:FF:000019">
    <property type="entry name" value="Glycosyltransferase"/>
    <property type="match status" value="1"/>
</dbReference>
<evidence type="ECO:0000313" key="3">
    <source>
        <dbReference type="EMBL" id="KAJ8446711.1"/>
    </source>
</evidence>
<dbReference type="InterPro" id="IPR002213">
    <property type="entry name" value="UDP_glucos_trans"/>
</dbReference>
<dbReference type="Proteomes" id="UP001153076">
    <property type="component" value="Unassembled WGS sequence"/>
</dbReference>
<proteinExistence type="inferred from homology"/>